<dbReference type="NCBIfam" id="TIGR00753">
    <property type="entry name" value="undec_PP_bacA"/>
    <property type="match status" value="1"/>
</dbReference>
<dbReference type="EC" id="3.6.1.27" evidence="3 17"/>
<evidence type="ECO:0000256" key="10">
    <source>
        <dbReference type="ARBA" id="ARBA00022989"/>
    </source>
</evidence>
<evidence type="ECO:0000256" key="1">
    <source>
        <dbReference type="ARBA" id="ARBA00004651"/>
    </source>
</evidence>
<dbReference type="PANTHER" id="PTHR30622">
    <property type="entry name" value="UNDECAPRENYL-DIPHOSPHATASE"/>
    <property type="match status" value="1"/>
</dbReference>
<comment type="function">
    <text evidence="17">Catalyzes the dephosphorylation of undecaprenyl diphosphate (UPP). Confers resistance to bacitracin.</text>
</comment>
<keyword evidence="7 17" id="KW-0378">Hydrolase</keyword>
<evidence type="ECO:0000256" key="9">
    <source>
        <dbReference type="ARBA" id="ARBA00022984"/>
    </source>
</evidence>
<dbReference type="GO" id="GO:0005886">
    <property type="term" value="C:plasma membrane"/>
    <property type="evidence" value="ECO:0007669"/>
    <property type="project" value="UniProtKB-SubCell"/>
</dbReference>
<accession>A0A1H8ASB4</accession>
<dbReference type="InterPro" id="IPR003824">
    <property type="entry name" value="UppP"/>
</dbReference>
<evidence type="ECO:0000256" key="12">
    <source>
        <dbReference type="ARBA" id="ARBA00023251"/>
    </source>
</evidence>
<name>A0A1H8ASB4_9BACL</name>
<feature type="transmembrane region" description="Helical" evidence="17">
    <location>
        <begin position="268"/>
        <end position="284"/>
    </location>
</feature>
<organism evidence="18 19">
    <name type="scientific">Lihuaxuella thermophila</name>
    <dbReference type="NCBI Taxonomy" id="1173111"/>
    <lineage>
        <taxon>Bacteria</taxon>
        <taxon>Bacillati</taxon>
        <taxon>Bacillota</taxon>
        <taxon>Bacilli</taxon>
        <taxon>Bacillales</taxon>
        <taxon>Thermoactinomycetaceae</taxon>
        <taxon>Lihuaxuella</taxon>
    </lineage>
</organism>
<protein>
    <recommendedName>
        <fullName evidence="4 17">Undecaprenyl-diphosphatase</fullName>
        <ecNumber evidence="3 17">3.6.1.27</ecNumber>
    </recommendedName>
    <alternativeName>
        <fullName evidence="15 17">Bacitracin resistance protein</fullName>
    </alternativeName>
    <alternativeName>
        <fullName evidence="14 17">Undecaprenyl pyrophosphate phosphatase</fullName>
    </alternativeName>
</protein>
<evidence type="ECO:0000256" key="6">
    <source>
        <dbReference type="ARBA" id="ARBA00022692"/>
    </source>
</evidence>
<evidence type="ECO:0000256" key="15">
    <source>
        <dbReference type="ARBA" id="ARBA00032932"/>
    </source>
</evidence>
<comment type="similarity">
    <text evidence="2 17">Belongs to the UppP family.</text>
</comment>
<feature type="transmembrane region" description="Helical" evidence="17">
    <location>
        <begin position="45"/>
        <end position="67"/>
    </location>
</feature>
<keyword evidence="9 17" id="KW-0573">Peptidoglycan synthesis</keyword>
<keyword evidence="5 17" id="KW-1003">Cell membrane</keyword>
<evidence type="ECO:0000256" key="11">
    <source>
        <dbReference type="ARBA" id="ARBA00023136"/>
    </source>
</evidence>
<comment type="miscellaneous">
    <text evidence="17">Bacitracin is thought to be involved in the inhibition of peptidoglycan synthesis by sequestering undecaprenyl diphosphate, thereby reducing the pool of lipid carrier available.</text>
</comment>
<dbReference type="STRING" id="1173111.SAMN05444955_101325"/>
<dbReference type="NCBIfam" id="NF001390">
    <property type="entry name" value="PRK00281.1-4"/>
    <property type="match status" value="1"/>
</dbReference>
<evidence type="ECO:0000256" key="5">
    <source>
        <dbReference type="ARBA" id="ARBA00022475"/>
    </source>
</evidence>
<feature type="transmembrane region" description="Helical" evidence="17">
    <location>
        <begin position="128"/>
        <end position="147"/>
    </location>
</feature>
<evidence type="ECO:0000256" key="16">
    <source>
        <dbReference type="ARBA" id="ARBA00047594"/>
    </source>
</evidence>
<evidence type="ECO:0000256" key="3">
    <source>
        <dbReference type="ARBA" id="ARBA00012374"/>
    </source>
</evidence>
<evidence type="ECO:0000256" key="7">
    <source>
        <dbReference type="ARBA" id="ARBA00022801"/>
    </source>
</evidence>
<evidence type="ECO:0000313" key="19">
    <source>
        <dbReference type="Proteomes" id="UP000199695"/>
    </source>
</evidence>
<keyword evidence="13 17" id="KW-0961">Cell wall biogenesis/degradation</keyword>
<keyword evidence="11 17" id="KW-0472">Membrane</keyword>
<reference evidence="18 19" key="1">
    <citation type="submission" date="2016-10" db="EMBL/GenBank/DDBJ databases">
        <authorList>
            <person name="de Groot N.N."/>
        </authorList>
    </citation>
    <scope>NUCLEOTIDE SEQUENCE [LARGE SCALE GENOMIC DNA]</scope>
    <source>
        <strain evidence="18 19">DSM 46701</strain>
    </source>
</reference>
<dbReference type="RefSeq" id="WP_089964607.1">
    <property type="nucleotide sequence ID" value="NZ_FOCQ01000001.1"/>
</dbReference>
<feature type="transmembrane region" description="Helical" evidence="17">
    <location>
        <begin position="235"/>
        <end position="256"/>
    </location>
</feature>
<dbReference type="Proteomes" id="UP000199695">
    <property type="component" value="Unassembled WGS sequence"/>
</dbReference>
<feature type="transmembrane region" description="Helical" evidence="17">
    <location>
        <begin position="103"/>
        <end position="122"/>
    </location>
</feature>
<dbReference type="Pfam" id="PF02673">
    <property type="entry name" value="BacA"/>
    <property type="match status" value="1"/>
</dbReference>
<dbReference type="GO" id="GO:0046677">
    <property type="term" value="P:response to antibiotic"/>
    <property type="evidence" value="ECO:0007669"/>
    <property type="project" value="UniProtKB-UniRule"/>
</dbReference>
<evidence type="ECO:0000256" key="4">
    <source>
        <dbReference type="ARBA" id="ARBA00021581"/>
    </source>
</evidence>
<keyword evidence="6 17" id="KW-0812">Transmembrane</keyword>
<keyword evidence="12 17" id="KW-0046">Antibiotic resistance</keyword>
<dbReference type="HAMAP" id="MF_01006">
    <property type="entry name" value="Undec_diphosphatase"/>
    <property type="match status" value="1"/>
</dbReference>
<keyword evidence="19" id="KW-1185">Reference proteome</keyword>
<evidence type="ECO:0000256" key="14">
    <source>
        <dbReference type="ARBA" id="ARBA00032707"/>
    </source>
</evidence>
<dbReference type="AlphaFoldDB" id="A0A1H8ASB4"/>
<comment type="subcellular location">
    <subcellularLocation>
        <location evidence="1 17">Cell membrane</location>
        <topology evidence="1 17">Multi-pass membrane protein</topology>
    </subcellularLocation>
</comment>
<gene>
    <name evidence="17" type="primary">uppP</name>
    <name evidence="18" type="ORF">SAMN05444955_101325</name>
</gene>
<evidence type="ECO:0000256" key="2">
    <source>
        <dbReference type="ARBA" id="ARBA00010621"/>
    </source>
</evidence>
<dbReference type="GO" id="GO:0009252">
    <property type="term" value="P:peptidoglycan biosynthetic process"/>
    <property type="evidence" value="ECO:0007669"/>
    <property type="project" value="UniProtKB-KW"/>
</dbReference>
<feature type="transmembrane region" description="Helical" evidence="17">
    <location>
        <begin position="168"/>
        <end position="186"/>
    </location>
</feature>
<dbReference type="PANTHER" id="PTHR30622:SF3">
    <property type="entry name" value="UNDECAPRENYL-DIPHOSPHATASE"/>
    <property type="match status" value="1"/>
</dbReference>
<keyword evidence="8 17" id="KW-0133">Cell shape</keyword>
<proteinExistence type="inferred from homology"/>
<comment type="catalytic activity">
    <reaction evidence="16 17">
        <text>di-trans,octa-cis-undecaprenyl diphosphate + H2O = di-trans,octa-cis-undecaprenyl phosphate + phosphate + H(+)</text>
        <dbReference type="Rhea" id="RHEA:28094"/>
        <dbReference type="ChEBI" id="CHEBI:15377"/>
        <dbReference type="ChEBI" id="CHEBI:15378"/>
        <dbReference type="ChEBI" id="CHEBI:43474"/>
        <dbReference type="ChEBI" id="CHEBI:58405"/>
        <dbReference type="ChEBI" id="CHEBI:60392"/>
        <dbReference type="EC" id="3.6.1.27"/>
    </reaction>
</comment>
<evidence type="ECO:0000256" key="8">
    <source>
        <dbReference type="ARBA" id="ARBA00022960"/>
    </source>
</evidence>
<dbReference type="OrthoDB" id="9808289at2"/>
<evidence type="ECO:0000256" key="13">
    <source>
        <dbReference type="ARBA" id="ARBA00023316"/>
    </source>
</evidence>
<dbReference type="GO" id="GO:0050380">
    <property type="term" value="F:undecaprenyl-diphosphatase activity"/>
    <property type="evidence" value="ECO:0007669"/>
    <property type="project" value="UniProtKB-UniRule"/>
</dbReference>
<dbReference type="GO" id="GO:0071555">
    <property type="term" value="P:cell wall organization"/>
    <property type="evidence" value="ECO:0007669"/>
    <property type="project" value="UniProtKB-KW"/>
</dbReference>
<feature type="transmembrane region" description="Helical" evidence="17">
    <location>
        <begin position="206"/>
        <end position="223"/>
    </location>
</feature>
<sequence>MNTWWDIVVGFVLGVVEGLTEFAPVSSTGHQILTRSLLGIQEDDVAVNTLIVVIQLGSILAAVIVYWKRLLSLFGLYKLDHEEKEPAYQPGQSRRRRHRRFNLLHVFIGIIPSGILGVLLHDFIKEKLFGNVTVLFALIAGGILMIVADKAKVQVTAHTLDDLTYKQAFYIGLIQCLSLWPGFSRSGSTISGGLLVGCNHKTASDFTFIMAIPIMLGAATVDLAENWNVLSAADLPLFITGFITAFIFALLAIKFFLKLIDTVKLTPFAIYRFILAAVFGIFILM</sequence>
<evidence type="ECO:0000256" key="17">
    <source>
        <dbReference type="HAMAP-Rule" id="MF_01006"/>
    </source>
</evidence>
<keyword evidence="10 17" id="KW-1133">Transmembrane helix</keyword>
<dbReference type="EMBL" id="FOCQ01000001">
    <property type="protein sequence ID" value="SEM73612.1"/>
    <property type="molecule type" value="Genomic_DNA"/>
</dbReference>
<evidence type="ECO:0000313" key="18">
    <source>
        <dbReference type="EMBL" id="SEM73612.1"/>
    </source>
</evidence>
<dbReference type="GO" id="GO:0008360">
    <property type="term" value="P:regulation of cell shape"/>
    <property type="evidence" value="ECO:0007669"/>
    <property type="project" value="UniProtKB-KW"/>
</dbReference>